<dbReference type="InterPro" id="IPR011992">
    <property type="entry name" value="EF-hand-dom_pair"/>
</dbReference>
<keyword evidence="1" id="KW-0106">Calcium</keyword>
<accession>A0A0B7A6B5</accession>
<reference evidence="3" key="1">
    <citation type="submission" date="2014-12" db="EMBL/GenBank/DDBJ databases">
        <title>Insight into the proteome of Arion vulgaris.</title>
        <authorList>
            <person name="Aradska J."/>
            <person name="Bulat T."/>
            <person name="Smidak R."/>
            <person name="Sarate P."/>
            <person name="Gangsoo J."/>
            <person name="Sialana F."/>
            <person name="Bilban M."/>
            <person name="Lubec G."/>
        </authorList>
    </citation>
    <scope>NUCLEOTIDE SEQUENCE</scope>
    <source>
        <tissue evidence="3">Skin</tissue>
    </source>
</reference>
<dbReference type="PROSITE" id="PS00018">
    <property type="entry name" value="EF_HAND_1"/>
    <property type="match status" value="1"/>
</dbReference>
<evidence type="ECO:0000256" key="1">
    <source>
        <dbReference type="ARBA" id="ARBA00022837"/>
    </source>
</evidence>
<evidence type="ECO:0000259" key="2">
    <source>
        <dbReference type="PROSITE" id="PS50222"/>
    </source>
</evidence>
<dbReference type="PROSITE" id="PS50222">
    <property type="entry name" value="EF_HAND_2"/>
    <property type="match status" value="1"/>
</dbReference>
<dbReference type="InterPro" id="IPR018247">
    <property type="entry name" value="EF_Hand_1_Ca_BS"/>
</dbReference>
<dbReference type="GO" id="GO:0005509">
    <property type="term" value="F:calcium ion binding"/>
    <property type="evidence" value="ECO:0007669"/>
    <property type="project" value="InterPro"/>
</dbReference>
<dbReference type="Pfam" id="PF13202">
    <property type="entry name" value="EF-hand_5"/>
    <property type="match status" value="2"/>
</dbReference>
<sequence length="227" mass="27263">MEFFRSIKEFFNELQVKILRVMGNLSNKEELSDFQKKKLLHEYHTFFDLNKDGVLEWKDFQLAREKICEKSGWKDGSEKFLNAKRVFTDMWRYLQDDGDANLDGKVTPEEWIRMWQRLNSEYLTRKKEKHFEEKVDKIPDWLERYIEYKFNLFDRTGDGIIDIDEFEYVLGDFGVSPKSARTAFLLFSSNHELRVELSYFRQLCIEFCRSDDQGTLGNFITGKLDFT</sequence>
<evidence type="ECO:0000313" key="3">
    <source>
        <dbReference type="EMBL" id="CEK75566.1"/>
    </source>
</evidence>
<gene>
    <name evidence="3" type="primary">ORF96062</name>
</gene>
<dbReference type="EMBL" id="HACG01028701">
    <property type="protein sequence ID" value="CEK75566.1"/>
    <property type="molecule type" value="Transcribed_RNA"/>
</dbReference>
<protein>
    <recommendedName>
        <fullName evidence="2">EF-hand domain-containing protein</fullName>
    </recommendedName>
</protein>
<dbReference type="AlphaFoldDB" id="A0A0B7A6B5"/>
<proteinExistence type="predicted"/>
<dbReference type="SUPFAM" id="SSF47473">
    <property type="entry name" value="EF-hand"/>
    <property type="match status" value="1"/>
</dbReference>
<name>A0A0B7A6B5_9EUPU</name>
<feature type="domain" description="EF-hand" evidence="2">
    <location>
        <begin position="141"/>
        <end position="176"/>
    </location>
</feature>
<organism evidence="3">
    <name type="scientific">Arion vulgaris</name>
    <dbReference type="NCBI Taxonomy" id="1028688"/>
    <lineage>
        <taxon>Eukaryota</taxon>
        <taxon>Metazoa</taxon>
        <taxon>Spiralia</taxon>
        <taxon>Lophotrochozoa</taxon>
        <taxon>Mollusca</taxon>
        <taxon>Gastropoda</taxon>
        <taxon>Heterobranchia</taxon>
        <taxon>Euthyneura</taxon>
        <taxon>Panpulmonata</taxon>
        <taxon>Eupulmonata</taxon>
        <taxon>Stylommatophora</taxon>
        <taxon>Helicina</taxon>
        <taxon>Arionoidea</taxon>
        <taxon>Arionidae</taxon>
        <taxon>Arion</taxon>
    </lineage>
</organism>
<dbReference type="Gene3D" id="1.10.238.10">
    <property type="entry name" value="EF-hand"/>
    <property type="match status" value="1"/>
</dbReference>
<dbReference type="InterPro" id="IPR002048">
    <property type="entry name" value="EF_hand_dom"/>
</dbReference>